<dbReference type="GO" id="GO:0005737">
    <property type="term" value="C:cytoplasm"/>
    <property type="evidence" value="ECO:0007669"/>
    <property type="project" value="UniProtKB-SubCell"/>
</dbReference>
<dbReference type="GO" id="GO:0016787">
    <property type="term" value="F:hydrolase activity"/>
    <property type="evidence" value="ECO:0007669"/>
    <property type="project" value="UniProtKB-KW"/>
</dbReference>
<dbReference type="Gene3D" id="3.10.129.10">
    <property type="entry name" value="Hotdog Thioesterase"/>
    <property type="match status" value="1"/>
</dbReference>
<dbReference type="AlphaFoldDB" id="A0A2T0UNS1"/>
<dbReference type="Proteomes" id="UP000238176">
    <property type="component" value="Unassembled WGS sequence"/>
</dbReference>
<dbReference type="GO" id="GO:0006631">
    <property type="term" value="P:fatty acid metabolic process"/>
    <property type="evidence" value="ECO:0007669"/>
    <property type="project" value="UniProtKB-KW"/>
</dbReference>
<dbReference type="GO" id="GO:0016020">
    <property type="term" value="C:membrane"/>
    <property type="evidence" value="ECO:0007669"/>
    <property type="project" value="UniProtKB-SubCell"/>
</dbReference>
<evidence type="ECO:0000256" key="21">
    <source>
        <dbReference type="ARBA" id="ARBA00047969"/>
    </source>
</evidence>
<evidence type="ECO:0000256" key="5">
    <source>
        <dbReference type="ARBA" id="ARBA00022490"/>
    </source>
</evidence>
<sequence length="218" mass="23662">MSSEDLELRRRAVAELGREMRALVETMARTETPTAVLEELAGEVKRLEARFTGRRRERAEVPDVDVFPFGLRMFSPATGHGSPIAPPMDIEETDCDGMVGRCVLGVVHEGPPGYAHGGLSAMLLDELMGWACAAKGLPAMTIGLDVRYQRPVPVEMPLLLKARVTGIEGRKITVAGSVCPEDDPETILVAAEGRFVAPDLDRARSLFPKAGTYAKFTD</sequence>
<proteinExistence type="inferred from homology"/>
<keyword evidence="4" id="KW-1003">Cell membrane</keyword>
<comment type="subcellular location">
    <subcellularLocation>
        <location evidence="3">Cell projection</location>
        <location evidence="3">Ruffle membrane</location>
    </subcellularLocation>
    <subcellularLocation>
        <location evidence="2">Cytoplasm</location>
    </subcellularLocation>
    <subcellularLocation>
        <location evidence="1">Membrane</location>
        <topology evidence="1">Peripheral membrane protein</topology>
    </subcellularLocation>
</comment>
<evidence type="ECO:0000256" key="9">
    <source>
        <dbReference type="ARBA" id="ARBA00022946"/>
    </source>
</evidence>
<organism evidence="25 26">
    <name type="scientific">Glycomyces artemisiae</name>
    <dbReference type="NCBI Taxonomy" id="1076443"/>
    <lineage>
        <taxon>Bacteria</taxon>
        <taxon>Bacillati</taxon>
        <taxon>Actinomycetota</taxon>
        <taxon>Actinomycetes</taxon>
        <taxon>Glycomycetales</taxon>
        <taxon>Glycomycetaceae</taxon>
        <taxon>Glycomyces</taxon>
    </lineage>
</organism>
<comment type="catalytic activity">
    <reaction evidence="19">
        <text>octanoyl-CoA + H2O = octanoate + CoA + H(+)</text>
        <dbReference type="Rhea" id="RHEA:30143"/>
        <dbReference type="ChEBI" id="CHEBI:15377"/>
        <dbReference type="ChEBI" id="CHEBI:15378"/>
        <dbReference type="ChEBI" id="CHEBI:25646"/>
        <dbReference type="ChEBI" id="CHEBI:57287"/>
        <dbReference type="ChEBI" id="CHEBI:57386"/>
    </reaction>
    <physiologicalReaction direction="left-to-right" evidence="19">
        <dbReference type="Rhea" id="RHEA:30144"/>
    </physiologicalReaction>
</comment>
<keyword evidence="6" id="KW-0053">Apoptosis</keyword>
<dbReference type="CDD" id="cd03443">
    <property type="entry name" value="PaaI_thioesterase"/>
    <property type="match status" value="1"/>
</dbReference>
<keyword evidence="8" id="KW-0276">Fatty acid metabolism</keyword>
<dbReference type="InterPro" id="IPR052365">
    <property type="entry name" value="THEM4/THEM5_acyl-CoA_thioest"/>
</dbReference>
<evidence type="ECO:0000256" key="20">
    <source>
        <dbReference type="ARBA" id="ARBA00047734"/>
    </source>
</evidence>
<comment type="caution">
    <text evidence="25">The sequence shown here is derived from an EMBL/GenBank/DDBJ whole genome shotgun (WGS) entry which is preliminary data.</text>
</comment>
<keyword evidence="9" id="KW-0809">Transit peptide</keyword>
<evidence type="ECO:0000256" key="12">
    <source>
        <dbReference type="ARBA" id="ARBA00023273"/>
    </source>
</evidence>
<keyword evidence="7" id="KW-0378">Hydrolase</keyword>
<evidence type="ECO:0000256" key="18">
    <source>
        <dbReference type="ARBA" id="ARBA00043210"/>
    </source>
</evidence>
<evidence type="ECO:0000256" key="3">
    <source>
        <dbReference type="ARBA" id="ARBA00004632"/>
    </source>
</evidence>
<evidence type="ECO:0000256" key="8">
    <source>
        <dbReference type="ARBA" id="ARBA00022832"/>
    </source>
</evidence>
<gene>
    <name evidence="25" type="ORF">B0I28_10320</name>
</gene>
<evidence type="ECO:0000256" key="22">
    <source>
        <dbReference type="ARBA" id="ARBA00048074"/>
    </source>
</evidence>
<keyword evidence="26" id="KW-1185">Reference proteome</keyword>
<keyword evidence="5" id="KW-0963">Cytoplasm</keyword>
<evidence type="ECO:0000256" key="16">
    <source>
        <dbReference type="ARBA" id="ARBA00038848"/>
    </source>
</evidence>
<keyword evidence="11" id="KW-0472">Membrane</keyword>
<evidence type="ECO:0000256" key="4">
    <source>
        <dbReference type="ARBA" id="ARBA00022475"/>
    </source>
</evidence>
<dbReference type="Pfam" id="PF03061">
    <property type="entry name" value="4HBT"/>
    <property type="match status" value="1"/>
</dbReference>
<evidence type="ECO:0000313" key="26">
    <source>
        <dbReference type="Proteomes" id="UP000238176"/>
    </source>
</evidence>
<dbReference type="EMBL" id="PVTJ01000003">
    <property type="protein sequence ID" value="PRY59546.1"/>
    <property type="molecule type" value="Genomic_DNA"/>
</dbReference>
<dbReference type="RefSeq" id="WP_106363474.1">
    <property type="nucleotide sequence ID" value="NZ_PVTJ01000003.1"/>
</dbReference>
<comment type="similarity">
    <text evidence="15">Belongs to the THEM4/THEM5 thioesterase family.</text>
</comment>
<evidence type="ECO:0000256" key="2">
    <source>
        <dbReference type="ARBA" id="ARBA00004496"/>
    </source>
</evidence>
<comment type="catalytic activity">
    <reaction evidence="22">
        <text>dodecanoyl-CoA + H2O = dodecanoate + CoA + H(+)</text>
        <dbReference type="Rhea" id="RHEA:30135"/>
        <dbReference type="ChEBI" id="CHEBI:15377"/>
        <dbReference type="ChEBI" id="CHEBI:15378"/>
        <dbReference type="ChEBI" id="CHEBI:18262"/>
        <dbReference type="ChEBI" id="CHEBI:57287"/>
        <dbReference type="ChEBI" id="CHEBI:57375"/>
    </reaction>
    <physiologicalReaction direction="left-to-right" evidence="22">
        <dbReference type="Rhea" id="RHEA:30136"/>
    </physiologicalReaction>
</comment>
<evidence type="ECO:0000256" key="11">
    <source>
        <dbReference type="ARBA" id="ARBA00023136"/>
    </source>
</evidence>
<protein>
    <recommendedName>
        <fullName evidence="17">Acyl-coenzyme A thioesterase THEM4</fullName>
        <ecNumber evidence="16">3.1.2.2</ecNumber>
    </recommendedName>
    <alternativeName>
        <fullName evidence="18">Thioesterase superfamily member 4</fullName>
    </alternativeName>
</protein>
<dbReference type="InterPro" id="IPR029069">
    <property type="entry name" value="HotDog_dom_sf"/>
</dbReference>
<evidence type="ECO:0000256" key="7">
    <source>
        <dbReference type="ARBA" id="ARBA00022801"/>
    </source>
</evidence>
<evidence type="ECO:0000256" key="6">
    <source>
        <dbReference type="ARBA" id="ARBA00022703"/>
    </source>
</evidence>
<dbReference type="PANTHER" id="PTHR12418:SF19">
    <property type="entry name" value="ACYL-COENZYME A THIOESTERASE THEM4"/>
    <property type="match status" value="1"/>
</dbReference>
<comment type="catalytic activity">
    <reaction evidence="13">
        <text>(5Z,8Z,11Z,14Z)-eicosatetraenoyl-CoA + H2O = (5Z,8Z,11Z,14Z)-eicosatetraenoate + CoA + H(+)</text>
        <dbReference type="Rhea" id="RHEA:40151"/>
        <dbReference type="ChEBI" id="CHEBI:15377"/>
        <dbReference type="ChEBI" id="CHEBI:15378"/>
        <dbReference type="ChEBI" id="CHEBI:32395"/>
        <dbReference type="ChEBI" id="CHEBI:57287"/>
        <dbReference type="ChEBI" id="CHEBI:57368"/>
    </reaction>
    <physiologicalReaction direction="left-to-right" evidence="13">
        <dbReference type="Rhea" id="RHEA:40152"/>
    </physiologicalReaction>
</comment>
<comment type="catalytic activity">
    <reaction evidence="14">
        <text>(9Z)-octadecenoyl-CoA + H2O = (9Z)-octadecenoate + CoA + H(+)</text>
        <dbReference type="Rhea" id="RHEA:40139"/>
        <dbReference type="ChEBI" id="CHEBI:15377"/>
        <dbReference type="ChEBI" id="CHEBI:15378"/>
        <dbReference type="ChEBI" id="CHEBI:30823"/>
        <dbReference type="ChEBI" id="CHEBI:57287"/>
        <dbReference type="ChEBI" id="CHEBI:57387"/>
    </reaction>
    <physiologicalReaction direction="left-to-right" evidence="14">
        <dbReference type="Rhea" id="RHEA:40140"/>
    </physiologicalReaction>
</comment>
<dbReference type="EC" id="3.1.2.2" evidence="16"/>
<evidence type="ECO:0000313" key="25">
    <source>
        <dbReference type="EMBL" id="PRY59546.1"/>
    </source>
</evidence>
<evidence type="ECO:0000256" key="14">
    <source>
        <dbReference type="ARBA" id="ARBA00037002"/>
    </source>
</evidence>
<evidence type="ECO:0000256" key="23">
    <source>
        <dbReference type="ARBA" id="ARBA00048180"/>
    </source>
</evidence>
<accession>A0A2T0UNS1</accession>
<dbReference type="OrthoDB" id="9813282at2"/>
<evidence type="ECO:0000256" key="13">
    <source>
        <dbReference type="ARBA" id="ARBA00035852"/>
    </source>
</evidence>
<dbReference type="SUPFAM" id="SSF54637">
    <property type="entry name" value="Thioesterase/thiol ester dehydrase-isomerase"/>
    <property type="match status" value="1"/>
</dbReference>
<evidence type="ECO:0000256" key="10">
    <source>
        <dbReference type="ARBA" id="ARBA00023098"/>
    </source>
</evidence>
<evidence type="ECO:0000256" key="19">
    <source>
        <dbReference type="ARBA" id="ARBA00047588"/>
    </source>
</evidence>
<keyword evidence="10" id="KW-0443">Lipid metabolism</keyword>
<dbReference type="InterPro" id="IPR006683">
    <property type="entry name" value="Thioestr_dom"/>
</dbReference>
<evidence type="ECO:0000256" key="17">
    <source>
        <dbReference type="ARBA" id="ARBA00040123"/>
    </source>
</evidence>
<comment type="catalytic activity">
    <reaction evidence="21">
        <text>decanoyl-CoA + H2O = decanoate + CoA + H(+)</text>
        <dbReference type="Rhea" id="RHEA:40059"/>
        <dbReference type="ChEBI" id="CHEBI:15377"/>
        <dbReference type="ChEBI" id="CHEBI:15378"/>
        <dbReference type="ChEBI" id="CHEBI:27689"/>
        <dbReference type="ChEBI" id="CHEBI:57287"/>
        <dbReference type="ChEBI" id="CHEBI:61430"/>
    </reaction>
    <physiologicalReaction direction="left-to-right" evidence="21">
        <dbReference type="Rhea" id="RHEA:40060"/>
    </physiologicalReaction>
</comment>
<keyword evidence="12" id="KW-0966">Cell projection</keyword>
<evidence type="ECO:0000256" key="15">
    <source>
        <dbReference type="ARBA" id="ARBA00038456"/>
    </source>
</evidence>
<evidence type="ECO:0000256" key="1">
    <source>
        <dbReference type="ARBA" id="ARBA00004170"/>
    </source>
</evidence>
<name>A0A2T0UNS1_9ACTN</name>
<comment type="catalytic activity">
    <reaction evidence="23">
        <text>tetradecanoyl-CoA + H2O = tetradecanoate + CoA + H(+)</text>
        <dbReference type="Rhea" id="RHEA:40119"/>
        <dbReference type="ChEBI" id="CHEBI:15377"/>
        <dbReference type="ChEBI" id="CHEBI:15378"/>
        <dbReference type="ChEBI" id="CHEBI:30807"/>
        <dbReference type="ChEBI" id="CHEBI:57287"/>
        <dbReference type="ChEBI" id="CHEBI:57385"/>
    </reaction>
    <physiologicalReaction direction="left-to-right" evidence="23">
        <dbReference type="Rhea" id="RHEA:40120"/>
    </physiologicalReaction>
</comment>
<comment type="catalytic activity">
    <reaction evidence="20">
        <text>hexadecanoyl-CoA + H2O = hexadecanoate + CoA + H(+)</text>
        <dbReference type="Rhea" id="RHEA:16645"/>
        <dbReference type="ChEBI" id="CHEBI:7896"/>
        <dbReference type="ChEBI" id="CHEBI:15377"/>
        <dbReference type="ChEBI" id="CHEBI:15378"/>
        <dbReference type="ChEBI" id="CHEBI:57287"/>
        <dbReference type="ChEBI" id="CHEBI:57379"/>
        <dbReference type="EC" id="3.1.2.2"/>
    </reaction>
    <physiologicalReaction direction="left-to-right" evidence="20">
        <dbReference type="Rhea" id="RHEA:16646"/>
    </physiologicalReaction>
</comment>
<feature type="domain" description="Thioesterase" evidence="24">
    <location>
        <begin position="113"/>
        <end position="185"/>
    </location>
</feature>
<dbReference type="PANTHER" id="PTHR12418">
    <property type="entry name" value="ACYL-COENZYME A THIOESTERASE THEM4"/>
    <property type="match status" value="1"/>
</dbReference>
<evidence type="ECO:0000259" key="24">
    <source>
        <dbReference type="Pfam" id="PF03061"/>
    </source>
</evidence>
<reference evidence="25 26" key="1">
    <citation type="submission" date="2018-03" db="EMBL/GenBank/DDBJ databases">
        <title>Genomic Encyclopedia of Type Strains, Phase III (KMG-III): the genomes of soil and plant-associated and newly described type strains.</title>
        <authorList>
            <person name="Whitman W."/>
        </authorList>
    </citation>
    <scope>NUCLEOTIDE SEQUENCE [LARGE SCALE GENOMIC DNA]</scope>
    <source>
        <strain evidence="25 26">CGMCC 4.7067</strain>
    </source>
</reference>